<dbReference type="AlphaFoldDB" id="A0A7J7S2N0"/>
<dbReference type="Proteomes" id="UP000527355">
    <property type="component" value="Unassembled WGS sequence"/>
</dbReference>
<comment type="caution">
    <text evidence="2">The sequence shown here is derived from an EMBL/GenBank/DDBJ whole genome shotgun (WGS) entry which is preliminary data.</text>
</comment>
<evidence type="ECO:0000313" key="3">
    <source>
        <dbReference type="Proteomes" id="UP000527355"/>
    </source>
</evidence>
<reference evidence="2 3" key="1">
    <citation type="journal article" date="2020" name="Nature">
        <title>Six reference-quality genomes reveal evolution of bat adaptations.</title>
        <authorList>
            <person name="Jebb D."/>
            <person name="Huang Z."/>
            <person name="Pippel M."/>
            <person name="Hughes G.M."/>
            <person name="Lavrichenko K."/>
            <person name="Devanna P."/>
            <person name="Winkler S."/>
            <person name="Jermiin L.S."/>
            <person name="Skirmuntt E.C."/>
            <person name="Katzourakis A."/>
            <person name="Burkitt-Gray L."/>
            <person name="Ray D.A."/>
            <person name="Sullivan K.A.M."/>
            <person name="Roscito J.G."/>
            <person name="Kirilenko B.M."/>
            <person name="Davalos L.M."/>
            <person name="Corthals A.P."/>
            <person name="Power M.L."/>
            <person name="Jones G."/>
            <person name="Ransome R.D."/>
            <person name="Dechmann D.K.N."/>
            <person name="Locatelli A.G."/>
            <person name="Puechmaille S.J."/>
            <person name="Fedrigo O."/>
            <person name="Jarvis E.D."/>
            <person name="Hiller M."/>
            <person name="Vernes S.C."/>
            <person name="Myers E.W."/>
            <person name="Teeling E.C."/>
        </authorList>
    </citation>
    <scope>NUCLEOTIDE SEQUENCE [LARGE SCALE GENOMIC DNA]</scope>
    <source>
        <strain evidence="2">MMyoMyo1</strain>
        <tissue evidence="2">Flight muscle</tissue>
    </source>
</reference>
<keyword evidence="3" id="KW-1185">Reference proteome</keyword>
<dbReference type="EMBL" id="JABWUV010000020">
    <property type="protein sequence ID" value="KAF6282405.1"/>
    <property type="molecule type" value="Genomic_DNA"/>
</dbReference>
<accession>A0A7J7S2N0</accession>
<organism evidence="2 3">
    <name type="scientific">Myotis myotis</name>
    <name type="common">Greater mouse-eared bat</name>
    <name type="synonym">Vespertilio myotis</name>
    <dbReference type="NCBI Taxonomy" id="51298"/>
    <lineage>
        <taxon>Eukaryota</taxon>
        <taxon>Metazoa</taxon>
        <taxon>Chordata</taxon>
        <taxon>Craniata</taxon>
        <taxon>Vertebrata</taxon>
        <taxon>Euteleostomi</taxon>
        <taxon>Mammalia</taxon>
        <taxon>Eutheria</taxon>
        <taxon>Laurasiatheria</taxon>
        <taxon>Chiroptera</taxon>
        <taxon>Yangochiroptera</taxon>
        <taxon>Vespertilionidae</taxon>
        <taxon>Myotis</taxon>
    </lineage>
</organism>
<evidence type="ECO:0000256" key="1">
    <source>
        <dbReference type="SAM" id="MobiDB-lite"/>
    </source>
</evidence>
<sequence length="203" mass="22084">MTSRCTASLPNTSKVAEKNGGQGCGQSVAAGSGSWQMLSAAPRRPGQGGDAWCGVFMTDLAPRFFARRLKGHHAGPRRPARLHRGRTSPFLKVTSLAVLDVGSGKPLLVLRNLLTLSGLAAFYWPLRMPCNPRDCQGHTFFRRAKLDSAPCSFKENVLKSFSPLLEVVMQIGTAFPEGSVTGISESSHVLTILFTYIFIDFRE</sequence>
<feature type="region of interest" description="Disordered" evidence="1">
    <location>
        <begin position="1"/>
        <end position="23"/>
    </location>
</feature>
<proteinExistence type="predicted"/>
<feature type="compositionally biased region" description="Polar residues" evidence="1">
    <location>
        <begin position="1"/>
        <end position="14"/>
    </location>
</feature>
<protein>
    <submittedName>
        <fullName evidence="2">Uncharacterized protein</fullName>
    </submittedName>
</protein>
<gene>
    <name evidence="2" type="ORF">mMyoMyo1_010050</name>
</gene>
<name>A0A7J7S2N0_MYOMY</name>
<evidence type="ECO:0000313" key="2">
    <source>
        <dbReference type="EMBL" id="KAF6282405.1"/>
    </source>
</evidence>